<protein>
    <recommendedName>
        <fullName evidence="1">HD/PDEase domain-containing protein</fullName>
    </recommendedName>
</protein>
<keyword evidence="3" id="KW-1185">Reference proteome</keyword>
<dbReference type="InterPro" id="IPR003607">
    <property type="entry name" value="HD/PDEase_dom"/>
</dbReference>
<dbReference type="InterPro" id="IPR006674">
    <property type="entry name" value="HD_domain"/>
</dbReference>
<dbReference type="SMART" id="SM00471">
    <property type="entry name" value="HDc"/>
    <property type="match status" value="1"/>
</dbReference>
<dbReference type="OrthoDB" id="16547at2759"/>
<proteinExistence type="predicted"/>
<dbReference type="EMBL" id="JAGMWT010000013">
    <property type="protein sequence ID" value="KAH7117758.1"/>
    <property type="molecule type" value="Genomic_DNA"/>
</dbReference>
<dbReference type="Gene3D" id="1.10.3210.50">
    <property type="match status" value="1"/>
</dbReference>
<dbReference type="Pfam" id="PF01966">
    <property type="entry name" value="HD"/>
    <property type="match status" value="1"/>
</dbReference>
<dbReference type="SUPFAM" id="SSF109604">
    <property type="entry name" value="HD-domain/PDEase-like"/>
    <property type="match status" value="1"/>
</dbReference>
<dbReference type="AlphaFoldDB" id="A0A9P9DEN8"/>
<evidence type="ECO:0000313" key="2">
    <source>
        <dbReference type="EMBL" id="KAH7117758.1"/>
    </source>
</evidence>
<comment type="caution">
    <text evidence="2">The sequence shown here is derived from an EMBL/GenBank/DDBJ whole genome shotgun (WGS) entry which is preliminary data.</text>
</comment>
<organism evidence="2 3">
    <name type="scientific">Dendryphion nanum</name>
    <dbReference type="NCBI Taxonomy" id="256645"/>
    <lineage>
        <taxon>Eukaryota</taxon>
        <taxon>Fungi</taxon>
        <taxon>Dikarya</taxon>
        <taxon>Ascomycota</taxon>
        <taxon>Pezizomycotina</taxon>
        <taxon>Dothideomycetes</taxon>
        <taxon>Pleosporomycetidae</taxon>
        <taxon>Pleosporales</taxon>
        <taxon>Torulaceae</taxon>
        <taxon>Dendryphion</taxon>
    </lineage>
</organism>
<name>A0A9P9DEN8_9PLEO</name>
<evidence type="ECO:0000259" key="1">
    <source>
        <dbReference type="SMART" id="SM00471"/>
    </source>
</evidence>
<dbReference type="Proteomes" id="UP000700596">
    <property type="component" value="Unassembled WGS sequence"/>
</dbReference>
<gene>
    <name evidence="2" type="ORF">B0J11DRAFT_536614</name>
</gene>
<accession>A0A9P9DEN8</accession>
<evidence type="ECO:0000313" key="3">
    <source>
        <dbReference type="Proteomes" id="UP000700596"/>
    </source>
</evidence>
<dbReference type="PANTHER" id="PTHR33594">
    <property type="entry name" value="SUPERFAMILY HYDROLASE, PUTATIVE (AFU_ORTHOLOGUE AFUA_1G03035)-RELATED"/>
    <property type="match status" value="1"/>
</dbReference>
<reference evidence="2" key="1">
    <citation type="journal article" date="2021" name="Nat. Commun.">
        <title>Genetic determinants of endophytism in the Arabidopsis root mycobiome.</title>
        <authorList>
            <person name="Mesny F."/>
            <person name="Miyauchi S."/>
            <person name="Thiergart T."/>
            <person name="Pickel B."/>
            <person name="Atanasova L."/>
            <person name="Karlsson M."/>
            <person name="Huettel B."/>
            <person name="Barry K.W."/>
            <person name="Haridas S."/>
            <person name="Chen C."/>
            <person name="Bauer D."/>
            <person name="Andreopoulos W."/>
            <person name="Pangilinan J."/>
            <person name="LaButti K."/>
            <person name="Riley R."/>
            <person name="Lipzen A."/>
            <person name="Clum A."/>
            <person name="Drula E."/>
            <person name="Henrissat B."/>
            <person name="Kohler A."/>
            <person name="Grigoriev I.V."/>
            <person name="Martin F.M."/>
            <person name="Hacquard S."/>
        </authorList>
    </citation>
    <scope>NUCLEOTIDE SEQUENCE</scope>
    <source>
        <strain evidence="2">MPI-CAGE-CH-0243</strain>
    </source>
</reference>
<feature type="domain" description="HD/PDEase" evidence="1">
    <location>
        <begin position="156"/>
        <end position="284"/>
    </location>
</feature>
<dbReference type="PANTHER" id="PTHR33594:SF1">
    <property type="entry name" value="HD_PDEASE DOMAIN-CONTAINING PROTEIN"/>
    <property type="match status" value="1"/>
</dbReference>
<dbReference type="CDD" id="cd00077">
    <property type="entry name" value="HDc"/>
    <property type="match status" value="1"/>
</dbReference>
<sequence>MHVEWYLSIWAQHQNFLDSTSYCALSQHCLDDRRAQFISISRFSPLIRCCLAIKALSGQVKESGTWCRPSPTSSPHCDYKPSIADKLKTACSFSISSELHLRFCCQRPSYISTYQAGSTMSIRIPTPIVPVCEKDQPLFKSVNAFVHGYMSQPGHDNSHDYDHILRVVSNANRLLETELKSNPSQTYDITALFLAALLHDVGDHKYAKPGEDLENQISALLKERGASDELATKVQVMVKNVSYSNESKHPESVVDVLCKYPELAIVQDSDRLDAIGAVGVGRCFAYTGAKCQGEPMSRAIDHFSEKLYKLAGMMKTVSGRELAASRTKLLQQFAEEFNKEAGLSFALE</sequence>